<dbReference type="Pfam" id="PF00069">
    <property type="entry name" value="Pkinase"/>
    <property type="match status" value="1"/>
</dbReference>
<dbReference type="AlphaFoldDB" id="A0AAV1I1W4"/>
<feature type="domain" description="Protein kinase" evidence="6">
    <location>
        <begin position="1"/>
        <end position="141"/>
    </location>
</feature>
<dbReference type="GO" id="GO:0005952">
    <property type="term" value="C:cAMP-dependent protein kinase complex"/>
    <property type="evidence" value="ECO:0007669"/>
    <property type="project" value="TreeGrafter"/>
</dbReference>
<dbReference type="Proteomes" id="UP001314263">
    <property type="component" value="Unassembled WGS sequence"/>
</dbReference>
<evidence type="ECO:0000256" key="5">
    <source>
        <dbReference type="ARBA" id="ARBA00022840"/>
    </source>
</evidence>
<dbReference type="InterPro" id="IPR000719">
    <property type="entry name" value="Prot_kinase_dom"/>
</dbReference>
<sequence length="141" mass="15959">MLCQENLRLLGDRAKDPRMLRGWSWGSVGLLVCRDLKPENLLIDVTGYVKMADFGFAKKLPAGQKTNTLCGTPEYLAPELVTQSGHTRAVDWWAVGVLVYEMVAGYPPFYDEDRVAMFRNICQVKYTVPSHFSKVRFCPVP</sequence>
<keyword evidence="1" id="KW-0723">Serine/threonine-protein kinase</keyword>
<proteinExistence type="predicted"/>
<dbReference type="GO" id="GO:0004691">
    <property type="term" value="F:cAMP-dependent protein kinase activity"/>
    <property type="evidence" value="ECO:0007669"/>
    <property type="project" value="TreeGrafter"/>
</dbReference>
<protein>
    <recommendedName>
        <fullName evidence="6">Protein kinase domain-containing protein</fullName>
    </recommendedName>
</protein>
<evidence type="ECO:0000256" key="2">
    <source>
        <dbReference type="ARBA" id="ARBA00022679"/>
    </source>
</evidence>
<gene>
    <name evidence="7" type="ORF">CVIRNUC_003038</name>
</gene>
<dbReference type="SMART" id="SM00220">
    <property type="entry name" value="S_TKc"/>
    <property type="match status" value="1"/>
</dbReference>
<name>A0AAV1I1W4_9CHLO</name>
<evidence type="ECO:0000313" key="7">
    <source>
        <dbReference type="EMBL" id="CAK0763245.1"/>
    </source>
</evidence>
<dbReference type="PROSITE" id="PS50011">
    <property type="entry name" value="PROTEIN_KINASE_DOM"/>
    <property type="match status" value="1"/>
</dbReference>
<evidence type="ECO:0000256" key="3">
    <source>
        <dbReference type="ARBA" id="ARBA00022741"/>
    </source>
</evidence>
<dbReference type="SUPFAM" id="SSF56112">
    <property type="entry name" value="Protein kinase-like (PK-like)"/>
    <property type="match status" value="1"/>
</dbReference>
<evidence type="ECO:0000256" key="1">
    <source>
        <dbReference type="ARBA" id="ARBA00022527"/>
    </source>
</evidence>
<keyword evidence="2" id="KW-0808">Transferase</keyword>
<dbReference type="PANTHER" id="PTHR24353:SF37">
    <property type="entry name" value="CAMP-DEPENDENT PROTEIN KINASE CATALYTIC SUBUNIT PRKX"/>
    <property type="match status" value="1"/>
</dbReference>
<dbReference type="EMBL" id="CAUYUE010000004">
    <property type="protein sequence ID" value="CAK0763245.1"/>
    <property type="molecule type" value="Genomic_DNA"/>
</dbReference>
<accession>A0AAV1I1W4</accession>
<organism evidence="7 8">
    <name type="scientific">Coccomyxa viridis</name>
    <dbReference type="NCBI Taxonomy" id="1274662"/>
    <lineage>
        <taxon>Eukaryota</taxon>
        <taxon>Viridiplantae</taxon>
        <taxon>Chlorophyta</taxon>
        <taxon>core chlorophytes</taxon>
        <taxon>Trebouxiophyceae</taxon>
        <taxon>Trebouxiophyceae incertae sedis</taxon>
        <taxon>Coccomyxaceae</taxon>
        <taxon>Coccomyxa</taxon>
    </lineage>
</organism>
<keyword evidence="5" id="KW-0067">ATP-binding</keyword>
<keyword evidence="3" id="KW-0547">Nucleotide-binding</keyword>
<dbReference type="GO" id="GO:0005524">
    <property type="term" value="F:ATP binding"/>
    <property type="evidence" value="ECO:0007669"/>
    <property type="project" value="UniProtKB-KW"/>
</dbReference>
<evidence type="ECO:0000259" key="6">
    <source>
        <dbReference type="PROSITE" id="PS50011"/>
    </source>
</evidence>
<comment type="caution">
    <text evidence="7">The sequence shown here is derived from an EMBL/GenBank/DDBJ whole genome shotgun (WGS) entry which is preliminary data.</text>
</comment>
<dbReference type="Gene3D" id="1.10.510.10">
    <property type="entry name" value="Transferase(Phosphotransferase) domain 1"/>
    <property type="match status" value="1"/>
</dbReference>
<keyword evidence="4" id="KW-0418">Kinase</keyword>
<dbReference type="InterPro" id="IPR011009">
    <property type="entry name" value="Kinase-like_dom_sf"/>
</dbReference>
<evidence type="ECO:0000256" key="4">
    <source>
        <dbReference type="ARBA" id="ARBA00022777"/>
    </source>
</evidence>
<evidence type="ECO:0000313" key="8">
    <source>
        <dbReference type="Proteomes" id="UP001314263"/>
    </source>
</evidence>
<keyword evidence="8" id="KW-1185">Reference proteome</keyword>
<reference evidence="7 8" key="1">
    <citation type="submission" date="2023-10" db="EMBL/GenBank/DDBJ databases">
        <authorList>
            <person name="Maclean D."/>
            <person name="Macfadyen A."/>
        </authorList>
    </citation>
    <scope>NUCLEOTIDE SEQUENCE [LARGE SCALE GENOMIC DNA]</scope>
</reference>
<dbReference type="PANTHER" id="PTHR24353">
    <property type="entry name" value="CYCLIC NUCLEOTIDE-DEPENDENT PROTEIN KINASE"/>
    <property type="match status" value="1"/>
</dbReference>